<feature type="signal peptide" evidence="2">
    <location>
        <begin position="1"/>
        <end position="20"/>
    </location>
</feature>
<name>A0A0D3K316_EMIH1</name>
<feature type="compositionally biased region" description="Basic and acidic residues" evidence="1">
    <location>
        <begin position="293"/>
        <end position="307"/>
    </location>
</feature>
<proteinExistence type="predicted"/>
<dbReference type="SMART" id="SM00564">
    <property type="entry name" value="PQQ"/>
    <property type="match status" value="2"/>
</dbReference>
<feature type="compositionally biased region" description="Gly residues" evidence="1">
    <location>
        <begin position="487"/>
        <end position="496"/>
    </location>
</feature>
<keyword evidence="4" id="KW-1185">Reference proteome</keyword>
<reference evidence="3" key="2">
    <citation type="submission" date="2024-10" db="UniProtKB">
        <authorList>
            <consortium name="EnsemblProtists"/>
        </authorList>
    </citation>
    <scope>IDENTIFICATION</scope>
</reference>
<dbReference type="InterPro" id="IPR015943">
    <property type="entry name" value="WD40/YVTN_repeat-like_dom_sf"/>
</dbReference>
<feature type="chain" id="PRO_5044291659" description="ER membrane protein complex subunit 1" evidence="2">
    <location>
        <begin position="21"/>
        <end position="652"/>
    </location>
</feature>
<dbReference type="Gene3D" id="2.130.10.10">
    <property type="entry name" value="YVTN repeat-like/Quinoprotein amine dehydrogenase"/>
    <property type="match status" value="1"/>
</dbReference>
<feature type="region of interest" description="Disordered" evidence="1">
    <location>
        <begin position="278"/>
        <end position="355"/>
    </location>
</feature>
<evidence type="ECO:0000313" key="4">
    <source>
        <dbReference type="Proteomes" id="UP000013827"/>
    </source>
</evidence>
<dbReference type="AlphaFoldDB" id="A0A0D3K316"/>
<sequence>PLRALSLLVFALAIPQLTSAQTNLQHLPPPSSRSPTEQAPDEHTLGGSGVGGGSVQVHGDSVLLVATLDGDVHAVAGSTGELLWSLDAGGPLIGSSAFDLGSLFATDAAEPPPGAEATGAFASPSAPTQRDPGSGSSGGAWADVASAEKARREAARSSEARGEGGSEPDGAAGGGGVGGGKEEGEGGEGEGGAGGSTGGALVDGEAEEILVVPGLDGSIFLLDEESEELVRLTELTVQDLVAAPTTFTDGGLLLGSKSSTLFSLQPDSGRPLYFATGQDAAADSAAEEEAEAPSERRSAARRSEARQLGEGAEGGSGGGGGGGEGGVGEGECASEPGPTSGAEEARAGERPSAGELLISRSDYQIRVLDRTSGRQAWNVSLAQYDIELTPRTTPPPPGGRRRGLPLRRSFQLLPDHLLCATEEAGGGCAWSVRFASPPALVYLLDTTVGSQTRLHFAPAPEGDAHVQSSGAVALLSPPEGSTALTAPGGGGGGGFGPRKDFHSSHGSRGAAPLLPLLPLLGRVLPPRLGRGQSVRRAALLPRIAPPLASALPSPPARPGLPTPAGLRGAAGASRALWAPVGLGGAAGEAAVVELLPPPDSADFGLLLLDEATVEQLLLAVESRFLSRVLPRALLDAWPRSHRSLTYAVLLVA</sequence>
<dbReference type="PaxDb" id="2903-EOD30151"/>
<evidence type="ECO:0000256" key="2">
    <source>
        <dbReference type="SAM" id="SignalP"/>
    </source>
</evidence>
<organism evidence="3 4">
    <name type="scientific">Emiliania huxleyi (strain CCMP1516)</name>
    <dbReference type="NCBI Taxonomy" id="280463"/>
    <lineage>
        <taxon>Eukaryota</taxon>
        <taxon>Haptista</taxon>
        <taxon>Haptophyta</taxon>
        <taxon>Prymnesiophyceae</taxon>
        <taxon>Isochrysidales</taxon>
        <taxon>Noelaerhabdaceae</taxon>
        <taxon>Emiliania</taxon>
    </lineage>
</organism>
<reference evidence="4" key="1">
    <citation type="journal article" date="2013" name="Nature">
        <title>Pan genome of the phytoplankton Emiliania underpins its global distribution.</title>
        <authorList>
            <person name="Read B.A."/>
            <person name="Kegel J."/>
            <person name="Klute M.J."/>
            <person name="Kuo A."/>
            <person name="Lefebvre S.C."/>
            <person name="Maumus F."/>
            <person name="Mayer C."/>
            <person name="Miller J."/>
            <person name="Monier A."/>
            <person name="Salamov A."/>
            <person name="Young J."/>
            <person name="Aguilar M."/>
            <person name="Claverie J.M."/>
            <person name="Frickenhaus S."/>
            <person name="Gonzalez K."/>
            <person name="Herman E.K."/>
            <person name="Lin Y.C."/>
            <person name="Napier J."/>
            <person name="Ogata H."/>
            <person name="Sarno A.F."/>
            <person name="Shmutz J."/>
            <person name="Schroeder D."/>
            <person name="de Vargas C."/>
            <person name="Verret F."/>
            <person name="von Dassow P."/>
            <person name="Valentin K."/>
            <person name="Van de Peer Y."/>
            <person name="Wheeler G."/>
            <person name="Dacks J.B."/>
            <person name="Delwiche C.F."/>
            <person name="Dyhrman S.T."/>
            <person name="Glockner G."/>
            <person name="John U."/>
            <person name="Richards T."/>
            <person name="Worden A.Z."/>
            <person name="Zhang X."/>
            <person name="Grigoriev I.V."/>
            <person name="Allen A.E."/>
            <person name="Bidle K."/>
            <person name="Borodovsky M."/>
            <person name="Bowler C."/>
            <person name="Brownlee C."/>
            <person name="Cock J.M."/>
            <person name="Elias M."/>
            <person name="Gladyshev V.N."/>
            <person name="Groth M."/>
            <person name="Guda C."/>
            <person name="Hadaegh A."/>
            <person name="Iglesias-Rodriguez M.D."/>
            <person name="Jenkins J."/>
            <person name="Jones B.M."/>
            <person name="Lawson T."/>
            <person name="Leese F."/>
            <person name="Lindquist E."/>
            <person name="Lobanov A."/>
            <person name="Lomsadze A."/>
            <person name="Malik S.B."/>
            <person name="Marsh M.E."/>
            <person name="Mackinder L."/>
            <person name="Mock T."/>
            <person name="Mueller-Roeber B."/>
            <person name="Pagarete A."/>
            <person name="Parker M."/>
            <person name="Probert I."/>
            <person name="Quesneville H."/>
            <person name="Raines C."/>
            <person name="Rensing S.A."/>
            <person name="Riano-Pachon D.M."/>
            <person name="Richier S."/>
            <person name="Rokitta S."/>
            <person name="Shiraiwa Y."/>
            <person name="Soanes D.M."/>
            <person name="van der Giezen M."/>
            <person name="Wahlund T.M."/>
            <person name="Williams B."/>
            <person name="Wilson W."/>
            <person name="Wolfe G."/>
            <person name="Wurch L.L."/>
        </authorList>
    </citation>
    <scope>NUCLEOTIDE SEQUENCE</scope>
</reference>
<dbReference type="SUPFAM" id="SSF50998">
    <property type="entry name" value="Quinoprotein alcohol dehydrogenase-like"/>
    <property type="match status" value="1"/>
</dbReference>
<dbReference type="KEGG" id="ehx:EMIHUDRAFT_449787"/>
<protein>
    <recommendedName>
        <fullName evidence="5">ER membrane protein complex subunit 1</fullName>
    </recommendedName>
</protein>
<feature type="compositionally biased region" description="Low complexity" evidence="1">
    <location>
        <begin position="108"/>
        <end position="122"/>
    </location>
</feature>
<feature type="compositionally biased region" description="Basic and acidic residues" evidence="1">
    <location>
        <begin position="146"/>
        <end position="164"/>
    </location>
</feature>
<dbReference type="Proteomes" id="UP000013827">
    <property type="component" value="Unassembled WGS sequence"/>
</dbReference>
<accession>A0A0D3K316</accession>
<dbReference type="InterPro" id="IPR011047">
    <property type="entry name" value="Quinoprotein_ADH-like_sf"/>
</dbReference>
<keyword evidence="2" id="KW-0732">Signal</keyword>
<dbReference type="InterPro" id="IPR018391">
    <property type="entry name" value="PQQ_b-propeller_rpt"/>
</dbReference>
<dbReference type="HOGENOM" id="CLU_420715_0_0_1"/>
<evidence type="ECO:0008006" key="5">
    <source>
        <dbReference type="Google" id="ProtNLM"/>
    </source>
</evidence>
<evidence type="ECO:0000256" key="1">
    <source>
        <dbReference type="SAM" id="MobiDB-lite"/>
    </source>
</evidence>
<feature type="region of interest" description="Disordered" evidence="1">
    <location>
        <begin position="23"/>
        <end position="52"/>
    </location>
</feature>
<dbReference type="EnsemblProtists" id="EOD30151">
    <property type="protein sequence ID" value="EOD30151"/>
    <property type="gene ID" value="EMIHUDRAFT_449787"/>
</dbReference>
<feature type="region of interest" description="Disordered" evidence="1">
    <location>
        <begin position="479"/>
        <end position="507"/>
    </location>
</feature>
<feature type="compositionally biased region" description="Gly residues" evidence="1">
    <location>
        <begin position="165"/>
        <end position="179"/>
    </location>
</feature>
<feature type="compositionally biased region" description="Gly residues" evidence="1">
    <location>
        <begin position="311"/>
        <end position="329"/>
    </location>
</feature>
<feature type="region of interest" description="Disordered" evidence="1">
    <location>
        <begin position="108"/>
        <end position="200"/>
    </location>
</feature>
<dbReference type="GeneID" id="17275425"/>
<evidence type="ECO:0000313" key="3">
    <source>
        <dbReference type="EnsemblProtists" id="EOD30151"/>
    </source>
</evidence>
<feature type="compositionally biased region" description="Gly residues" evidence="1">
    <location>
        <begin position="189"/>
        <end position="198"/>
    </location>
</feature>
<dbReference type="RefSeq" id="XP_005782580.1">
    <property type="nucleotide sequence ID" value="XM_005782523.1"/>
</dbReference>